<dbReference type="Gene3D" id="1.10.1740.10">
    <property type="match status" value="1"/>
</dbReference>
<organism evidence="6 7">
    <name type="scientific">Terrabacter aeriphilus</name>
    <dbReference type="NCBI Taxonomy" id="515662"/>
    <lineage>
        <taxon>Bacteria</taxon>
        <taxon>Bacillati</taxon>
        <taxon>Actinomycetota</taxon>
        <taxon>Actinomycetes</taxon>
        <taxon>Micrococcales</taxon>
        <taxon>Intrasporangiaceae</taxon>
        <taxon>Terrabacter</taxon>
    </lineage>
</organism>
<dbReference type="SUPFAM" id="SSF88946">
    <property type="entry name" value="Sigma2 domain of RNA polymerase sigma factors"/>
    <property type="match status" value="1"/>
</dbReference>
<keyword evidence="7" id="KW-1185">Reference proteome</keyword>
<comment type="caution">
    <text evidence="6">The sequence shown here is derived from an EMBL/GenBank/DDBJ whole genome shotgun (WGS) entry which is preliminary data.</text>
</comment>
<keyword evidence="3" id="KW-0804">Transcription</keyword>
<evidence type="ECO:0000259" key="5">
    <source>
        <dbReference type="Pfam" id="PF04542"/>
    </source>
</evidence>
<dbReference type="Pfam" id="PF04542">
    <property type="entry name" value="Sigma70_r2"/>
    <property type="match status" value="1"/>
</dbReference>
<evidence type="ECO:0000313" key="7">
    <source>
        <dbReference type="Proteomes" id="UP001500427"/>
    </source>
</evidence>
<evidence type="ECO:0000256" key="1">
    <source>
        <dbReference type="ARBA" id="ARBA00023015"/>
    </source>
</evidence>
<dbReference type="InterPro" id="IPR013325">
    <property type="entry name" value="RNA_pol_sigma_r2"/>
</dbReference>
<evidence type="ECO:0000256" key="4">
    <source>
        <dbReference type="SAM" id="MobiDB-lite"/>
    </source>
</evidence>
<accession>A0ABP9J3P6</accession>
<keyword evidence="1" id="KW-0805">Transcription regulation</keyword>
<dbReference type="InterPro" id="IPR039425">
    <property type="entry name" value="RNA_pol_sigma-70-like"/>
</dbReference>
<dbReference type="PANTHER" id="PTHR43133">
    <property type="entry name" value="RNA POLYMERASE ECF-TYPE SIGMA FACTO"/>
    <property type="match status" value="1"/>
</dbReference>
<dbReference type="InterPro" id="IPR036388">
    <property type="entry name" value="WH-like_DNA-bd_sf"/>
</dbReference>
<dbReference type="EMBL" id="BAABIW010000006">
    <property type="protein sequence ID" value="GAA5019262.1"/>
    <property type="molecule type" value="Genomic_DNA"/>
</dbReference>
<proteinExistence type="predicted"/>
<dbReference type="Proteomes" id="UP001500427">
    <property type="component" value="Unassembled WGS sequence"/>
</dbReference>
<gene>
    <name evidence="6" type="ORF">GCM10023258_06770</name>
</gene>
<protein>
    <recommendedName>
        <fullName evidence="5">RNA polymerase sigma-70 region 2 domain-containing protein</fullName>
    </recommendedName>
</protein>
<reference evidence="7" key="1">
    <citation type="journal article" date="2019" name="Int. J. Syst. Evol. Microbiol.">
        <title>The Global Catalogue of Microorganisms (GCM) 10K type strain sequencing project: providing services to taxonomists for standard genome sequencing and annotation.</title>
        <authorList>
            <consortium name="The Broad Institute Genomics Platform"/>
            <consortium name="The Broad Institute Genome Sequencing Center for Infectious Disease"/>
            <person name="Wu L."/>
            <person name="Ma J."/>
        </authorList>
    </citation>
    <scope>NUCLEOTIDE SEQUENCE [LARGE SCALE GENOMIC DNA]</scope>
    <source>
        <strain evidence="7">JCM 17687</strain>
    </source>
</reference>
<name>A0ABP9J3P6_9MICO</name>
<feature type="domain" description="RNA polymerase sigma-70 region 2" evidence="5">
    <location>
        <begin position="29"/>
        <end position="92"/>
    </location>
</feature>
<feature type="region of interest" description="Disordered" evidence="4">
    <location>
        <begin position="97"/>
        <end position="121"/>
    </location>
</feature>
<sequence>MAQQGSLEADVALLVARIARHEQAALAELYDLLAARVLGLVRRVVRDLDEAEQVCGDVFVEVWRTADRVCTSRGAVAWVLGVAHRRAVAHVRPTLHPLTSGQARDEPAGHPGHPGQPGHDRVLELAYYGGHPVRDVARALGIPVAEAYARLRTALAGLAGPAGAAAS</sequence>
<dbReference type="PANTHER" id="PTHR43133:SF66">
    <property type="entry name" value="ECF RNA POLYMERASE SIGMA FACTOR SIGK"/>
    <property type="match status" value="1"/>
</dbReference>
<dbReference type="Gene3D" id="1.10.10.10">
    <property type="entry name" value="Winged helix-like DNA-binding domain superfamily/Winged helix DNA-binding domain"/>
    <property type="match status" value="1"/>
</dbReference>
<keyword evidence="2" id="KW-0731">Sigma factor</keyword>
<evidence type="ECO:0000256" key="2">
    <source>
        <dbReference type="ARBA" id="ARBA00023082"/>
    </source>
</evidence>
<evidence type="ECO:0000256" key="3">
    <source>
        <dbReference type="ARBA" id="ARBA00023163"/>
    </source>
</evidence>
<dbReference type="RefSeq" id="WP_345506024.1">
    <property type="nucleotide sequence ID" value="NZ_BAABIW010000006.1"/>
</dbReference>
<dbReference type="InterPro" id="IPR007627">
    <property type="entry name" value="RNA_pol_sigma70_r2"/>
</dbReference>
<evidence type="ECO:0000313" key="6">
    <source>
        <dbReference type="EMBL" id="GAA5019262.1"/>
    </source>
</evidence>